<dbReference type="AlphaFoldDB" id="A0A1D8U1M4"/>
<proteinExistence type="predicted"/>
<reference evidence="2" key="1">
    <citation type="submission" date="2016-10" db="EMBL/GenBank/DDBJ databases">
        <title>Comparative genomics uncovers the prolific and rare metabolic potential of the cyanobacterial genus Moorea.</title>
        <authorList>
            <person name="Leao T."/>
            <person name="Castelao G."/>
            <person name="Korobeynikov A."/>
            <person name="Monroe E.A."/>
            <person name="Podell S."/>
            <person name="Glukhov E."/>
            <person name="Allen E."/>
            <person name="Gerwick W.H."/>
            <person name="Gerwick L."/>
        </authorList>
    </citation>
    <scope>NUCLEOTIDE SEQUENCE [LARGE SCALE GENOMIC DNA]</scope>
    <source>
        <strain evidence="2">PAL-8-15-08-1</strain>
    </source>
</reference>
<protein>
    <submittedName>
        <fullName evidence="1">Uncharacterized protein</fullName>
    </submittedName>
</protein>
<evidence type="ECO:0000313" key="2">
    <source>
        <dbReference type="Proteomes" id="UP000177870"/>
    </source>
</evidence>
<name>A0A1D8U1M4_9CYAN</name>
<dbReference type="STRING" id="1458985.BJP34_34140"/>
<organism evidence="1 2">
    <name type="scientific">Moorena producens PAL-8-15-08-1</name>
    <dbReference type="NCBI Taxonomy" id="1458985"/>
    <lineage>
        <taxon>Bacteria</taxon>
        <taxon>Bacillati</taxon>
        <taxon>Cyanobacteriota</taxon>
        <taxon>Cyanophyceae</taxon>
        <taxon>Coleofasciculales</taxon>
        <taxon>Coleofasciculaceae</taxon>
        <taxon>Moorena</taxon>
    </lineage>
</organism>
<dbReference type="KEGG" id="mpro:BJP34_34140"/>
<evidence type="ECO:0000313" key="1">
    <source>
        <dbReference type="EMBL" id="AOX03807.1"/>
    </source>
</evidence>
<gene>
    <name evidence="1" type="ORF">BJP34_34140</name>
</gene>
<accession>A0A1D8U1M4</accession>
<sequence>MGILPVINIWSSGQDAHSTAIHYLIQQRQKPSELATVNPGGQGDWSIQALQPIYFPLPTLQNCGALRDGLSPYWLLIKPG</sequence>
<dbReference type="Proteomes" id="UP000177870">
    <property type="component" value="Chromosome"/>
</dbReference>
<dbReference type="EMBL" id="CP017599">
    <property type="protein sequence ID" value="AOX03807.1"/>
    <property type="molecule type" value="Genomic_DNA"/>
</dbReference>